<keyword evidence="9 10" id="KW-0472">Membrane</keyword>
<feature type="domain" description="RING-CH-type" evidence="11">
    <location>
        <begin position="67"/>
        <end position="127"/>
    </location>
</feature>
<organism evidence="12 13">
    <name type="scientific">Porites lobata</name>
    <dbReference type="NCBI Taxonomy" id="104759"/>
    <lineage>
        <taxon>Eukaryota</taxon>
        <taxon>Metazoa</taxon>
        <taxon>Cnidaria</taxon>
        <taxon>Anthozoa</taxon>
        <taxon>Hexacorallia</taxon>
        <taxon>Scleractinia</taxon>
        <taxon>Fungiina</taxon>
        <taxon>Poritidae</taxon>
        <taxon>Porites</taxon>
    </lineage>
</organism>
<accession>A0ABN8QSV2</accession>
<evidence type="ECO:0000256" key="7">
    <source>
        <dbReference type="ARBA" id="ARBA00022833"/>
    </source>
</evidence>
<dbReference type="InterPro" id="IPR011016">
    <property type="entry name" value="Znf_RING-CH"/>
</dbReference>
<dbReference type="PANTHER" id="PTHR46065">
    <property type="entry name" value="E3 UBIQUITIN-PROTEIN LIGASE MARCH 2/3 FAMILY MEMBER"/>
    <property type="match status" value="1"/>
</dbReference>
<evidence type="ECO:0000259" key="11">
    <source>
        <dbReference type="PROSITE" id="PS51292"/>
    </source>
</evidence>
<keyword evidence="4" id="KW-0479">Metal-binding</keyword>
<feature type="transmembrane region" description="Helical" evidence="10">
    <location>
        <begin position="176"/>
        <end position="197"/>
    </location>
</feature>
<dbReference type="EMBL" id="CALNXK010000150">
    <property type="protein sequence ID" value="CAH3169442.1"/>
    <property type="molecule type" value="Genomic_DNA"/>
</dbReference>
<keyword evidence="8 10" id="KW-1133">Transmembrane helix</keyword>
<comment type="subcellular location">
    <subcellularLocation>
        <location evidence="1">Membrane</location>
        <topology evidence="1">Multi-pass membrane protein</topology>
    </subcellularLocation>
</comment>
<evidence type="ECO:0000256" key="8">
    <source>
        <dbReference type="ARBA" id="ARBA00022989"/>
    </source>
</evidence>
<protein>
    <recommendedName>
        <fullName evidence="11">RING-CH-type domain-containing protein</fullName>
    </recommendedName>
</protein>
<name>A0ABN8QSV2_9CNID</name>
<evidence type="ECO:0000256" key="10">
    <source>
        <dbReference type="SAM" id="Phobius"/>
    </source>
</evidence>
<dbReference type="InterPro" id="IPR013083">
    <property type="entry name" value="Znf_RING/FYVE/PHD"/>
</dbReference>
<dbReference type="PROSITE" id="PS51292">
    <property type="entry name" value="ZF_RING_CH"/>
    <property type="match status" value="1"/>
</dbReference>
<reference evidence="12 13" key="1">
    <citation type="submission" date="2022-05" db="EMBL/GenBank/DDBJ databases">
        <authorList>
            <consortium name="Genoscope - CEA"/>
            <person name="William W."/>
        </authorList>
    </citation>
    <scope>NUCLEOTIDE SEQUENCE [LARGE SCALE GENOMIC DNA]</scope>
</reference>
<evidence type="ECO:0000256" key="2">
    <source>
        <dbReference type="ARBA" id="ARBA00022679"/>
    </source>
</evidence>
<feature type="non-terminal residue" evidence="12">
    <location>
        <position position="1"/>
    </location>
</feature>
<dbReference type="SUPFAM" id="SSF57850">
    <property type="entry name" value="RING/U-box"/>
    <property type="match status" value="1"/>
</dbReference>
<keyword evidence="7" id="KW-0862">Zinc</keyword>
<dbReference type="Proteomes" id="UP001159405">
    <property type="component" value="Unassembled WGS sequence"/>
</dbReference>
<comment type="caution">
    <text evidence="12">The sequence shown here is derived from an EMBL/GenBank/DDBJ whole genome shotgun (WGS) entry which is preliminary data.</text>
</comment>
<evidence type="ECO:0000256" key="1">
    <source>
        <dbReference type="ARBA" id="ARBA00004141"/>
    </source>
</evidence>
<evidence type="ECO:0000256" key="6">
    <source>
        <dbReference type="ARBA" id="ARBA00022786"/>
    </source>
</evidence>
<gene>
    <name evidence="12" type="ORF">PLOB_00010109</name>
</gene>
<evidence type="ECO:0000256" key="4">
    <source>
        <dbReference type="ARBA" id="ARBA00022723"/>
    </source>
</evidence>
<evidence type="ECO:0000313" key="13">
    <source>
        <dbReference type="Proteomes" id="UP001159405"/>
    </source>
</evidence>
<evidence type="ECO:0000256" key="3">
    <source>
        <dbReference type="ARBA" id="ARBA00022692"/>
    </source>
</evidence>
<dbReference type="PANTHER" id="PTHR46065:SF3">
    <property type="entry name" value="FI20425P1"/>
    <property type="match status" value="1"/>
</dbReference>
<evidence type="ECO:0000313" key="12">
    <source>
        <dbReference type="EMBL" id="CAH3169442.1"/>
    </source>
</evidence>
<keyword evidence="2" id="KW-0808">Transferase</keyword>
<keyword evidence="5" id="KW-0863">Zinc-finger</keyword>
<dbReference type="Gene3D" id="3.30.40.10">
    <property type="entry name" value="Zinc/RING finger domain, C3HC4 (zinc finger)"/>
    <property type="match status" value="1"/>
</dbReference>
<dbReference type="Pfam" id="PF12906">
    <property type="entry name" value="RINGv"/>
    <property type="match status" value="1"/>
</dbReference>
<keyword evidence="3 10" id="KW-0812">Transmembrane</keyword>
<dbReference type="SMART" id="SM00744">
    <property type="entry name" value="RINGv"/>
    <property type="match status" value="1"/>
</dbReference>
<feature type="transmembrane region" description="Helical" evidence="10">
    <location>
        <begin position="146"/>
        <end position="169"/>
    </location>
</feature>
<evidence type="ECO:0000256" key="5">
    <source>
        <dbReference type="ARBA" id="ARBA00022771"/>
    </source>
</evidence>
<sequence>IHPQPAVAESRHEITGAAVGITGNSSNETANEEPRAHCHRNLALVIDLQPRENPTVLELGELRQLSIGSMEEDICRICHGNRDVEELVRVCRCKGTTKYAHKSCVLRWFKMTYRFHCELCQYKMKIKKEGCKPLKEWRYPCDLGSFLSFLAVFTVHILHGIVLVLIITIAVMKKCFTVTCITLILLCFAIMLMIFFFCDGCGYLKYCKRQWTANEICSHLSDKASRGMFRVKPDELQNHSNEGN</sequence>
<keyword evidence="13" id="KW-1185">Reference proteome</keyword>
<keyword evidence="6" id="KW-0833">Ubl conjugation pathway</keyword>
<proteinExistence type="predicted"/>
<evidence type="ECO:0000256" key="9">
    <source>
        <dbReference type="ARBA" id="ARBA00023136"/>
    </source>
</evidence>